<dbReference type="GO" id="GO:0005886">
    <property type="term" value="C:plasma membrane"/>
    <property type="evidence" value="ECO:0007669"/>
    <property type="project" value="UniProtKB-SubCell"/>
</dbReference>
<dbReference type="PANTHER" id="PTHR30047:SF7">
    <property type="entry name" value="HIGH-AFFINITY CHOLINE TRANSPORT PROTEIN"/>
    <property type="match status" value="1"/>
</dbReference>
<evidence type="ECO:0000256" key="6">
    <source>
        <dbReference type="ARBA" id="ARBA00022989"/>
    </source>
</evidence>
<protein>
    <submittedName>
        <fullName evidence="8">BCCT family transporter</fullName>
    </submittedName>
</protein>
<accession>A0A6A8HK78</accession>
<comment type="subcellular location">
    <subcellularLocation>
        <location evidence="1">Cell membrane</location>
        <topology evidence="1">Multi-pass membrane protein</topology>
    </subcellularLocation>
</comment>
<comment type="caution">
    <text evidence="8">The sequence shown here is derived from an EMBL/GenBank/DDBJ whole genome shotgun (WGS) entry which is preliminary data.</text>
</comment>
<keyword evidence="5" id="KW-0812">Transmembrane</keyword>
<dbReference type="EMBL" id="WKOD01000003">
    <property type="protein sequence ID" value="MSA67842.1"/>
    <property type="molecule type" value="Genomic_DNA"/>
</dbReference>
<evidence type="ECO:0000256" key="2">
    <source>
        <dbReference type="ARBA" id="ARBA00005658"/>
    </source>
</evidence>
<keyword evidence="6" id="KW-1133">Transmembrane helix</keyword>
<reference evidence="8" key="1">
    <citation type="journal article" date="2019" name="Nat. Med.">
        <title>A library of human gut bacterial isolates paired with longitudinal multiomics data enables mechanistic microbiome research.</title>
        <authorList>
            <person name="Poyet M."/>
            <person name="Groussin M."/>
            <person name="Gibbons S.M."/>
            <person name="Avila-Pacheco J."/>
            <person name="Jiang X."/>
            <person name="Kearney S.M."/>
            <person name="Perrotta A.R."/>
            <person name="Berdy B."/>
            <person name="Zhao S."/>
            <person name="Lieberman T.D."/>
            <person name="Swanson P.K."/>
            <person name="Smith M."/>
            <person name="Roesemann S."/>
            <person name="Alexander J.E."/>
            <person name="Rich S.A."/>
            <person name="Livny J."/>
            <person name="Vlamakis H."/>
            <person name="Clish C."/>
            <person name="Bullock K."/>
            <person name="Deik A."/>
            <person name="Scott J."/>
            <person name="Pierce K.A."/>
            <person name="Xavier R.J."/>
            <person name="Alm E.J."/>
        </authorList>
    </citation>
    <scope>NUCLEOTIDE SEQUENCE</scope>
    <source>
        <strain evidence="8">BIOML-A18</strain>
    </source>
</reference>
<sequence length="502" mass="57391">MKKEFHKIDWIITLIPFVSIVFLCAVFVRFPEKSNKLIQQVRFFLCNDFGTYYLAIGLFFFIVSLYIAFSDYGQIVLGQKNEQPKYKFWTWGTMMFTCGLAADILFYSFSEWLAYASDPHIKEMGRIQEWASVYPLFHWGFIPWSFYLVLAVSFGFMLHVRKRQNQKYSEACRPLLKNKTDGPFGRLIDLTAVFSLIAGTATTFSVATPLISTFIIKIFNLNISCTIISEFILVITFIIYTYAVLKKSKGISILANFCVILFFLLLAYVLLFGGQTRYIIETGFESFGRMTQNFLELSCFEDPLRKTSFPQNWTVYYWAYWMVWCVAAPFFIGSISKGRTIRQTILGGYLFGSGSTLVSFIILGNYSMGLQMTGTVDFLLQYHKTNDIYSTVVSIVETLPYPQLMMILISITMIAFYATSFDSIALTASVYGCRNLKENEKPPVSIQLLWCVLLIILPISLLFSKSSMSSLQSVSIIAAFPIGIILLLIVFSFLKDAKNFLK</sequence>
<evidence type="ECO:0000256" key="7">
    <source>
        <dbReference type="ARBA" id="ARBA00023136"/>
    </source>
</evidence>
<dbReference type="NCBIfam" id="TIGR00842">
    <property type="entry name" value="bcct"/>
    <property type="match status" value="1"/>
</dbReference>
<dbReference type="GO" id="GO:0022857">
    <property type="term" value="F:transmembrane transporter activity"/>
    <property type="evidence" value="ECO:0007669"/>
    <property type="project" value="InterPro"/>
</dbReference>
<proteinExistence type="inferred from homology"/>
<organism evidence="8">
    <name type="scientific">Ligilactobacillus ruminis</name>
    <dbReference type="NCBI Taxonomy" id="1623"/>
    <lineage>
        <taxon>Bacteria</taxon>
        <taxon>Bacillati</taxon>
        <taxon>Bacillota</taxon>
        <taxon>Bacilli</taxon>
        <taxon>Lactobacillales</taxon>
        <taxon>Lactobacillaceae</taxon>
        <taxon>Ligilactobacillus</taxon>
    </lineage>
</organism>
<comment type="similarity">
    <text evidence="2">Belongs to the BCCT transporter (TC 2.A.15) family.</text>
</comment>
<keyword evidence="7" id="KW-0472">Membrane</keyword>
<keyword evidence="3" id="KW-0813">Transport</keyword>
<evidence type="ECO:0000256" key="5">
    <source>
        <dbReference type="ARBA" id="ARBA00022692"/>
    </source>
</evidence>
<dbReference type="Pfam" id="PF02028">
    <property type="entry name" value="BCCT"/>
    <property type="match status" value="1"/>
</dbReference>
<evidence type="ECO:0000313" key="8">
    <source>
        <dbReference type="EMBL" id="MSA67842.1"/>
    </source>
</evidence>
<evidence type="ECO:0000256" key="1">
    <source>
        <dbReference type="ARBA" id="ARBA00004651"/>
    </source>
</evidence>
<name>A0A6A8HK78_9LACO</name>
<dbReference type="PANTHER" id="PTHR30047">
    <property type="entry name" value="HIGH-AFFINITY CHOLINE TRANSPORT PROTEIN-RELATED"/>
    <property type="match status" value="1"/>
</dbReference>
<dbReference type="InterPro" id="IPR000060">
    <property type="entry name" value="BCCT_transptr"/>
</dbReference>
<evidence type="ECO:0000256" key="4">
    <source>
        <dbReference type="ARBA" id="ARBA00022475"/>
    </source>
</evidence>
<evidence type="ECO:0000256" key="3">
    <source>
        <dbReference type="ARBA" id="ARBA00022448"/>
    </source>
</evidence>
<gene>
    <name evidence="8" type="ORF">GKC89_01705</name>
</gene>
<dbReference type="AlphaFoldDB" id="A0A6A8HK78"/>
<keyword evidence="4" id="KW-1003">Cell membrane</keyword>
<dbReference type="RefSeq" id="WP_154236627.1">
    <property type="nucleotide sequence ID" value="NZ_JADNNQ010000060.1"/>
</dbReference>